<dbReference type="SUPFAM" id="SSF51998">
    <property type="entry name" value="PFL-like glycyl radical enzymes"/>
    <property type="match status" value="1"/>
</dbReference>
<name>A0ABY6WD52_9BURK</name>
<comment type="cofactor">
    <cofactor evidence="1 11">
        <name>adenosylcob(III)alamin</name>
        <dbReference type="ChEBI" id="CHEBI:18408"/>
    </cofactor>
</comment>
<dbReference type="Proteomes" id="UP000366065">
    <property type="component" value="Unassembled WGS sequence"/>
</dbReference>
<evidence type="ECO:0000256" key="10">
    <source>
        <dbReference type="ARBA" id="ARBA00047754"/>
    </source>
</evidence>
<feature type="region of interest" description="Disordered" evidence="12">
    <location>
        <begin position="1"/>
        <end position="21"/>
    </location>
</feature>
<feature type="domain" description="Ribonucleotide reductase large subunit N-terminal" evidence="13">
    <location>
        <begin position="33"/>
        <end position="94"/>
    </location>
</feature>
<dbReference type="EC" id="1.17.4.1" evidence="11"/>
<comment type="function">
    <text evidence="11">Catalyzes the reduction of ribonucleotides to deoxyribonucleotides. May function to provide a pool of deoxyribonucleotide precursors for DNA repair during oxygen limitation and/or for immediate growth after restoration of oxygen.</text>
</comment>
<evidence type="ECO:0000259" key="13">
    <source>
        <dbReference type="Pfam" id="PF00317"/>
    </source>
</evidence>
<evidence type="ECO:0000256" key="9">
    <source>
        <dbReference type="ARBA" id="ARBA00023285"/>
    </source>
</evidence>
<reference evidence="15 16" key="1">
    <citation type="submission" date="2019-08" db="EMBL/GenBank/DDBJ databases">
        <authorList>
            <person name="Peeters C."/>
        </authorList>
    </citation>
    <scope>NUCLEOTIDE SEQUENCE [LARGE SCALE GENOMIC DNA]</scope>
    <source>
        <strain evidence="15 16">LMG 20602</strain>
    </source>
</reference>
<comment type="catalytic activity">
    <reaction evidence="10 11">
        <text>a 2'-deoxyribonucleoside 5'-diphosphate + [thioredoxin]-disulfide + H2O = a ribonucleoside 5'-diphosphate + [thioredoxin]-dithiol</text>
        <dbReference type="Rhea" id="RHEA:23252"/>
        <dbReference type="Rhea" id="RHEA-COMP:10698"/>
        <dbReference type="Rhea" id="RHEA-COMP:10700"/>
        <dbReference type="ChEBI" id="CHEBI:15377"/>
        <dbReference type="ChEBI" id="CHEBI:29950"/>
        <dbReference type="ChEBI" id="CHEBI:50058"/>
        <dbReference type="ChEBI" id="CHEBI:57930"/>
        <dbReference type="ChEBI" id="CHEBI:73316"/>
        <dbReference type="EC" id="1.17.4.1"/>
    </reaction>
</comment>
<evidence type="ECO:0000256" key="8">
    <source>
        <dbReference type="ARBA" id="ARBA00023157"/>
    </source>
</evidence>
<dbReference type="InterPro" id="IPR013344">
    <property type="entry name" value="RNR_NrdJ/NrdZ"/>
</dbReference>
<evidence type="ECO:0000256" key="1">
    <source>
        <dbReference type="ARBA" id="ARBA00001922"/>
    </source>
</evidence>
<evidence type="ECO:0000256" key="11">
    <source>
        <dbReference type="RuleBase" id="RU364064"/>
    </source>
</evidence>
<keyword evidence="7" id="KW-0215">Deoxyribonucleotide synthesis</keyword>
<dbReference type="InterPro" id="IPR000788">
    <property type="entry name" value="RNR_lg_C"/>
</dbReference>
<evidence type="ECO:0000256" key="6">
    <source>
        <dbReference type="ARBA" id="ARBA00023002"/>
    </source>
</evidence>
<keyword evidence="5 11" id="KW-0547">Nucleotide-binding</keyword>
<evidence type="ECO:0000256" key="3">
    <source>
        <dbReference type="ARBA" id="ARBA00022628"/>
    </source>
</evidence>
<evidence type="ECO:0000313" key="15">
    <source>
        <dbReference type="EMBL" id="VVE53943.1"/>
    </source>
</evidence>
<evidence type="ECO:0000259" key="14">
    <source>
        <dbReference type="Pfam" id="PF02867"/>
    </source>
</evidence>
<comment type="similarity">
    <text evidence="2 11">Belongs to the ribonucleoside diphosphate reductase class-2 family.</text>
</comment>
<dbReference type="PANTHER" id="PTHR43371">
    <property type="entry name" value="VITAMIN B12-DEPENDENT RIBONUCLEOTIDE REDUCTASE"/>
    <property type="match status" value="1"/>
</dbReference>
<dbReference type="RefSeq" id="WP_150723390.1">
    <property type="nucleotide sequence ID" value="NZ_CABPRV010000016.1"/>
</dbReference>
<sequence>MPEDAVTGWPGTPQRAPLSPFAPASPSIYDILLAQRYFAPGETTRDDVYRRVARALARAELPEHRVHHARCFYANMLRGAIGAGRIMANAGTHKSATMINCFVHPIVSDEDATAQPRDILFAVQNACRTLRMGGGVGYDFSSIAPSNALESNRGEAGASTGDVCAVIEQFDRACRALLLPDTRGGAQMAVLRCDHPDLEAFIDAKRGRRRWGTFNVSVAITDAFMHAVVTDAEWQLQHRATPDAKTLARGAHRLVNGNWCYATVSARHLWYRIAAAAHDSAEPGLLFIDTIRRADDLADIEQIAATNPCGEQPLPPWGSCVLGPIDLSRNVRHPFGVGGKPVFDFAKLGRLVRVQVRMLDNAIDVTQWPMTEQGVEARSKRRIGVGVAALGDALTMMCLRYDSQAARHLASDIGRCLRDNAYMASAMLAGERGSYPLFRIERSLSAGHFASALPRAVRDLIGRQGLRNSHLLSIAPTGSVSLAFFSNCSSGVEPAFDWEYQRRMRLNGEPPQDFRLRNHALLSFRRLCGKHAALPDYFVTAGQIEGSDHLKMVAALQPFIDGGISKTVLLSKTTSVKEVGALFEQAWRAGLKGVTVFRPDDRADAVLHTVPSPCGSPGCADVAS</sequence>
<keyword evidence="6 11" id="KW-0560">Oxidoreductase</keyword>
<evidence type="ECO:0000256" key="4">
    <source>
        <dbReference type="ARBA" id="ARBA00022634"/>
    </source>
</evidence>
<evidence type="ECO:0000256" key="7">
    <source>
        <dbReference type="ARBA" id="ARBA00023116"/>
    </source>
</evidence>
<dbReference type="NCBIfam" id="TIGR02504">
    <property type="entry name" value="NrdJ_Z"/>
    <property type="match status" value="1"/>
</dbReference>
<protein>
    <recommendedName>
        <fullName evidence="11">Vitamin B12-dependent ribonucleotide reductase</fullName>
        <ecNumber evidence="11">1.17.4.1</ecNumber>
    </recommendedName>
</protein>
<evidence type="ECO:0000313" key="16">
    <source>
        <dbReference type="Proteomes" id="UP000366065"/>
    </source>
</evidence>
<feature type="domain" description="Ribonucleotide reductase large subunit C-terminal" evidence="14">
    <location>
        <begin position="101"/>
        <end position="596"/>
    </location>
</feature>
<dbReference type="Pfam" id="PF00317">
    <property type="entry name" value="Ribonuc_red_lgN"/>
    <property type="match status" value="1"/>
</dbReference>
<keyword evidence="8" id="KW-1015">Disulfide bond</keyword>
<dbReference type="EMBL" id="CABPRV010000016">
    <property type="protein sequence ID" value="VVE53943.1"/>
    <property type="molecule type" value="Genomic_DNA"/>
</dbReference>
<dbReference type="InterPro" id="IPR013509">
    <property type="entry name" value="RNR_lsu_N"/>
</dbReference>
<keyword evidence="9 11" id="KW-0170">Cobalt</keyword>
<evidence type="ECO:0000256" key="12">
    <source>
        <dbReference type="SAM" id="MobiDB-lite"/>
    </source>
</evidence>
<comment type="caution">
    <text evidence="15">The sequence shown here is derived from an EMBL/GenBank/DDBJ whole genome shotgun (WGS) entry which is preliminary data.</text>
</comment>
<evidence type="ECO:0000256" key="5">
    <source>
        <dbReference type="ARBA" id="ARBA00022741"/>
    </source>
</evidence>
<dbReference type="Gene3D" id="3.20.70.20">
    <property type="match status" value="1"/>
</dbReference>
<evidence type="ECO:0000256" key="2">
    <source>
        <dbReference type="ARBA" id="ARBA00007405"/>
    </source>
</evidence>
<keyword evidence="3 11" id="KW-0846">Cobalamin</keyword>
<keyword evidence="4 11" id="KW-0237">DNA synthesis</keyword>
<keyword evidence="16" id="KW-1185">Reference proteome</keyword>
<proteinExistence type="inferred from homology"/>
<gene>
    <name evidence="15" type="ORF">PCA20602_04905</name>
</gene>
<dbReference type="InterPro" id="IPR050862">
    <property type="entry name" value="RdRp_reductase_class-2"/>
</dbReference>
<dbReference type="CDD" id="cd02888">
    <property type="entry name" value="RNR_II_dimer"/>
    <property type="match status" value="1"/>
</dbReference>
<organism evidence="15 16">
    <name type="scientific">Pandoraea capi</name>
    <dbReference type="NCBI Taxonomy" id="2508286"/>
    <lineage>
        <taxon>Bacteria</taxon>
        <taxon>Pseudomonadati</taxon>
        <taxon>Pseudomonadota</taxon>
        <taxon>Betaproteobacteria</taxon>
        <taxon>Burkholderiales</taxon>
        <taxon>Burkholderiaceae</taxon>
        <taxon>Pandoraea</taxon>
    </lineage>
</organism>
<accession>A0ABY6WD52</accession>
<dbReference type="Pfam" id="PF02867">
    <property type="entry name" value="Ribonuc_red_lgC"/>
    <property type="match status" value="1"/>
</dbReference>
<dbReference type="PANTHER" id="PTHR43371:SF1">
    <property type="entry name" value="RIBONUCLEOSIDE-DIPHOSPHATE REDUCTASE"/>
    <property type="match status" value="1"/>
</dbReference>
<dbReference type="PRINTS" id="PR01183">
    <property type="entry name" value="RIBORDTASEM1"/>
</dbReference>